<evidence type="ECO:0000256" key="6">
    <source>
        <dbReference type="ARBA" id="ARBA00022666"/>
    </source>
</evidence>
<evidence type="ECO:0000313" key="14">
    <source>
        <dbReference type="Proteomes" id="UP000635071"/>
    </source>
</evidence>
<protein>
    <recommendedName>
        <fullName evidence="5">2-oxoglutarate-dependent ethylene/succinate-forming enzyme</fullName>
        <ecNumber evidence="4">1.13.12.19</ecNumber>
        <ecNumber evidence="3">1.14.20.7</ecNumber>
    </recommendedName>
    <alternativeName>
        <fullName evidence="7">2-oxoglutarate dioxygenase (ethylene-forming)</fullName>
    </alternativeName>
    <alternativeName>
        <fullName evidence="8">2-oxoglutarate/L-arginine monooxygenase/decarboxylase (succinate-forming)</fullName>
    </alternativeName>
</protein>
<keyword evidence="11" id="KW-0560">Oxidoreductase</keyword>
<comment type="caution">
    <text evidence="13">The sequence shown here is derived from an EMBL/GenBank/DDBJ whole genome shotgun (WGS) entry which is preliminary data.</text>
</comment>
<dbReference type="EC" id="1.13.12.19" evidence="4"/>
<keyword evidence="6" id="KW-0266">Ethylene biosynthesis</keyword>
<evidence type="ECO:0000256" key="9">
    <source>
        <dbReference type="ARBA" id="ARBA00047725"/>
    </source>
</evidence>
<dbReference type="Pfam" id="PF14226">
    <property type="entry name" value="DIOX_N"/>
    <property type="match status" value="1"/>
</dbReference>
<evidence type="ECO:0000259" key="12">
    <source>
        <dbReference type="PROSITE" id="PS51471"/>
    </source>
</evidence>
<reference evidence="13" key="1">
    <citation type="journal article" date="2014" name="Int. J. Syst. Evol. Microbiol.">
        <title>Complete genome sequence of Corynebacterium casei LMG S-19264T (=DSM 44701T), isolated from a smear-ripened cheese.</title>
        <authorList>
            <consortium name="US DOE Joint Genome Institute (JGI-PGF)"/>
            <person name="Walter F."/>
            <person name="Albersmeier A."/>
            <person name="Kalinowski J."/>
            <person name="Ruckert C."/>
        </authorList>
    </citation>
    <scope>NUCLEOTIDE SEQUENCE</scope>
    <source>
        <strain evidence="13">CGMCC 1.15519</strain>
    </source>
</reference>
<evidence type="ECO:0000256" key="1">
    <source>
        <dbReference type="ARBA" id="ARBA00001954"/>
    </source>
</evidence>
<comment type="catalytic activity">
    <reaction evidence="10">
        <text>L-arginine + 2-oxoglutarate + O2 = guanidine + L-glutamate 5-semialdehyde + succinate + CO2</text>
        <dbReference type="Rhea" id="RHEA:31535"/>
        <dbReference type="ChEBI" id="CHEBI:15379"/>
        <dbReference type="ChEBI" id="CHEBI:16526"/>
        <dbReference type="ChEBI" id="CHEBI:16810"/>
        <dbReference type="ChEBI" id="CHEBI:30031"/>
        <dbReference type="ChEBI" id="CHEBI:30087"/>
        <dbReference type="ChEBI" id="CHEBI:32682"/>
        <dbReference type="ChEBI" id="CHEBI:58066"/>
        <dbReference type="EC" id="1.14.20.7"/>
    </reaction>
</comment>
<dbReference type="PRINTS" id="PR00682">
    <property type="entry name" value="IPNSYNTHASE"/>
</dbReference>
<evidence type="ECO:0000256" key="4">
    <source>
        <dbReference type="ARBA" id="ARBA00012531"/>
    </source>
</evidence>
<keyword evidence="11" id="KW-0479">Metal-binding</keyword>
<dbReference type="GO" id="GO:0009693">
    <property type="term" value="P:ethylene biosynthetic process"/>
    <property type="evidence" value="ECO:0007669"/>
    <property type="project" value="UniProtKB-KW"/>
</dbReference>
<dbReference type="Gene3D" id="2.60.120.330">
    <property type="entry name" value="B-lactam Antibiotic, Isopenicillin N Synthase, Chain"/>
    <property type="match status" value="1"/>
</dbReference>
<comment type="pathway">
    <text evidence="2">Alkene biosynthesis; ethylene biosynthesis via 2-oxoglutarate.</text>
</comment>
<evidence type="ECO:0000256" key="11">
    <source>
        <dbReference type="RuleBase" id="RU003682"/>
    </source>
</evidence>
<accession>A0A916ZNY6</accession>
<evidence type="ECO:0000256" key="3">
    <source>
        <dbReference type="ARBA" id="ARBA00012293"/>
    </source>
</evidence>
<evidence type="ECO:0000256" key="2">
    <source>
        <dbReference type="ARBA" id="ARBA00004767"/>
    </source>
</evidence>
<dbReference type="InterPro" id="IPR005123">
    <property type="entry name" value="Oxoglu/Fe-dep_dioxygenase_dom"/>
</dbReference>
<comment type="cofactor">
    <cofactor evidence="1">
        <name>Fe(2+)</name>
        <dbReference type="ChEBI" id="CHEBI:29033"/>
    </cofactor>
</comment>
<name>A0A916ZNY6_9SPHN</name>
<comment type="catalytic activity">
    <reaction evidence="9">
        <text>2-oxoglutarate + O2 + 2 H(+) = ethene + 3 CO2 + H2O</text>
        <dbReference type="Rhea" id="RHEA:31523"/>
        <dbReference type="ChEBI" id="CHEBI:15377"/>
        <dbReference type="ChEBI" id="CHEBI:15378"/>
        <dbReference type="ChEBI" id="CHEBI:15379"/>
        <dbReference type="ChEBI" id="CHEBI:16526"/>
        <dbReference type="ChEBI" id="CHEBI:16810"/>
        <dbReference type="ChEBI" id="CHEBI:18153"/>
        <dbReference type="EC" id="1.13.12.19"/>
    </reaction>
</comment>
<dbReference type="EC" id="1.14.20.7" evidence="3"/>
<dbReference type="EMBL" id="BMJM01000003">
    <property type="protein sequence ID" value="GGE06977.1"/>
    <property type="molecule type" value="Genomic_DNA"/>
</dbReference>
<dbReference type="GO" id="GO:0102276">
    <property type="term" value="F:2-oxoglutarate oxygenase/decarboxylase (ethylene-forming) activity"/>
    <property type="evidence" value="ECO:0007669"/>
    <property type="project" value="UniProtKB-EC"/>
</dbReference>
<dbReference type="Pfam" id="PF03171">
    <property type="entry name" value="2OG-FeII_Oxy"/>
    <property type="match status" value="1"/>
</dbReference>
<evidence type="ECO:0000256" key="7">
    <source>
        <dbReference type="ARBA" id="ARBA00031011"/>
    </source>
</evidence>
<evidence type="ECO:0000313" key="13">
    <source>
        <dbReference type="EMBL" id="GGE06977.1"/>
    </source>
</evidence>
<gene>
    <name evidence="13" type="ORF">GCM10011529_11710</name>
</gene>
<feature type="domain" description="Fe2OG dioxygenase" evidence="12">
    <location>
        <begin position="166"/>
        <end position="272"/>
    </location>
</feature>
<dbReference type="GO" id="GO:0046872">
    <property type="term" value="F:metal ion binding"/>
    <property type="evidence" value="ECO:0007669"/>
    <property type="project" value="UniProtKB-KW"/>
</dbReference>
<keyword evidence="14" id="KW-1185">Reference proteome</keyword>
<evidence type="ECO:0000256" key="8">
    <source>
        <dbReference type="ARBA" id="ARBA00031282"/>
    </source>
</evidence>
<sequence length="307" mass="32945">MSLADIEPIPLRLVDSDLGAAADAFGDAFARTGFAVVSEHGIAQGVIDRALGTAKALFALPEAVKAQYVVRGGGGQRGLTPFGIEAAKGAALSDLKEFWHIGRELPAGHRFESVMPANIWPAEVADFREAQLALYAALDHAGRRMLRAIAVHLGLEPEFFAGPVTDGNSILRLLHYPPVSGAEAGAIRAGAHEDINVITLLLGAEEAGLQLLARIGEWHDIAAPQGTLVCNIGDMLQRLTGGRLPSTTHRVVNPSPERAAVPRYSTPYFLHFAPDYLIETMPGGPAEYPPITADEYLRERLREIKLL</sequence>
<organism evidence="13 14">
    <name type="scientific">Sandarakinorhabdus glacialis</name>
    <dbReference type="NCBI Taxonomy" id="1614636"/>
    <lineage>
        <taxon>Bacteria</taxon>
        <taxon>Pseudomonadati</taxon>
        <taxon>Pseudomonadota</taxon>
        <taxon>Alphaproteobacteria</taxon>
        <taxon>Sphingomonadales</taxon>
        <taxon>Sphingosinicellaceae</taxon>
        <taxon>Sandarakinorhabdus</taxon>
    </lineage>
</organism>
<evidence type="ECO:0000256" key="10">
    <source>
        <dbReference type="ARBA" id="ARBA00049359"/>
    </source>
</evidence>
<keyword evidence="11" id="KW-0408">Iron</keyword>
<dbReference type="Proteomes" id="UP000635071">
    <property type="component" value="Unassembled WGS sequence"/>
</dbReference>
<dbReference type="AlphaFoldDB" id="A0A916ZNY6"/>
<dbReference type="InterPro" id="IPR050231">
    <property type="entry name" value="Iron_ascorbate_oxido_reductase"/>
</dbReference>
<dbReference type="PROSITE" id="PS51471">
    <property type="entry name" value="FE2OG_OXY"/>
    <property type="match status" value="1"/>
</dbReference>
<dbReference type="InterPro" id="IPR027443">
    <property type="entry name" value="IPNS-like_sf"/>
</dbReference>
<dbReference type="PANTHER" id="PTHR47990">
    <property type="entry name" value="2-OXOGLUTARATE (2OG) AND FE(II)-DEPENDENT OXYGENASE SUPERFAMILY PROTEIN-RELATED"/>
    <property type="match status" value="1"/>
</dbReference>
<proteinExistence type="inferred from homology"/>
<dbReference type="SUPFAM" id="SSF51197">
    <property type="entry name" value="Clavaminate synthase-like"/>
    <property type="match status" value="1"/>
</dbReference>
<dbReference type="InterPro" id="IPR026992">
    <property type="entry name" value="DIOX_N"/>
</dbReference>
<evidence type="ECO:0000256" key="5">
    <source>
        <dbReference type="ARBA" id="ARBA00019045"/>
    </source>
</evidence>
<comment type="similarity">
    <text evidence="11">Belongs to the iron/ascorbate-dependent oxidoreductase family.</text>
</comment>
<reference evidence="13" key="2">
    <citation type="submission" date="2020-09" db="EMBL/GenBank/DDBJ databases">
        <authorList>
            <person name="Sun Q."/>
            <person name="Zhou Y."/>
        </authorList>
    </citation>
    <scope>NUCLEOTIDE SEQUENCE</scope>
    <source>
        <strain evidence="13">CGMCC 1.15519</strain>
    </source>
</reference>
<dbReference type="InterPro" id="IPR044861">
    <property type="entry name" value="IPNS-like_FE2OG_OXY"/>
</dbReference>
<dbReference type="RefSeq" id="WP_188761997.1">
    <property type="nucleotide sequence ID" value="NZ_BMJM01000003.1"/>
</dbReference>